<evidence type="ECO:0000313" key="7">
    <source>
        <dbReference type="Proteomes" id="UP000015453"/>
    </source>
</evidence>
<keyword evidence="2" id="KW-0646">Protease inhibitor</keyword>
<dbReference type="InterPro" id="IPR003465">
    <property type="entry name" value="Prot_inh_I20"/>
</dbReference>
<dbReference type="PANTHER" id="PTHR33832:SF15">
    <property type="entry name" value="SERINE-TYPE ENDOPEPTIDASE INHIBITOR"/>
    <property type="match status" value="1"/>
</dbReference>
<evidence type="ECO:0000256" key="1">
    <source>
        <dbReference type="ARBA" id="ARBA00007766"/>
    </source>
</evidence>
<dbReference type="OrthoDB" id="1539471at2759"/>
<evidence type="ECO:0000313" key="6">
    <source>
        <dbReference type="EMBL" id="EPS62184.1"/>
    </source>
</evidence>
<gene>
    <name evidence="6" type="ORF">M569_12608</name>
</gene>
<dbReference type="GO" id="GO:0004867">
    <property type="term" value="F:serine-type endopeptidase inhibitor activity"/>
    <property type="evidence" value="ECO:0007669"/>
    <property type="project" value="UniProtKB-KW"/>
</dbReference>
<dbReference type="Pfam" id="PF02428">
    <property type="entry name" value="Prot_inhib_II"/>
    <property type="match status" value="1"/>
</dbReference>
<evidence type="ECO:0000256" key="3">
    <source>
        <dbReference type="ARBA" id="ARBA00022900"/>
    </source>
</evidence>
<dbReference type="InterPro" id="IPR051391">
    <property type="entry name" value="Protease_inhibitor_I20"/>
</dbReference>
<dbReference type="PANTHER" id="PTHR33832">
    <property type="entry name" value="SERINE-TYPE ENDOPEPTIDASE INHIBITOR"/>
    <property type="match status" value="1"/>
</dbReference>
<dbReference type="AlphaFoldDB" id="S8C608"/>
<evidence type="ECO:0000256" key="5">
    <source>
        <dbReference type="SAM" id="SignalP"/>
    </source>
</evidence>
<organism evidence="6 7">
    <name type="scientific">Genlisea aurea</name>
    <dbReference type="NCBI Taxonomy" id="192259"/>
    <lineage>
        <taxon>Eukaryota</taxon>
        <taxon>Viridiplantae</taxon>
        <taxon>Streptophyta</taxon>
        <taxon>Embryophyta</taxon>
        <taxon>Tracheophyta</taxon>
        <taxon>Spermatophyta</taxon>
        <taxon>Magnoliopsida</taxon>
        <taxon>eudicotyledons</taxon>
        <taxon>Gunneridae</taxon>
        <taxon>Pentapetalae</taxon>
        <taxon>asterids</taxon>
        <taxon>lamiids</taxon>
        <taxon>Lamiales</taxon>
        <taxon>Lentibulariaceae</taxon>
        <taxon>Genlisea</taxon>
    </lineage>
</organism>
<comment type="similarity">
    <text evidence="1">Belongs to the protease inhibitor I20 (potato type II proteinase inhibitor) family.</text>
</comment>
<keyword evidence="5" id="KW-0732">Signal</keyword>
<dbReference type="Gene3D" id="3.30.60.30">
    <property type="match status" value="1"/>
</dbReference>
<keyword evidence="4" id="KW-1015">Disulfide bond</keyword>
<sequence length="73" mass="7516">MAARNYAVSFALLILIIAAVEGSKACYLICFDAAYMTCPSTGLQKLAPACNCCLAGSGCKIYAADGSLICSKP</sequence>
<feature type="signal peptide" evidence="5">
    <location>
        <begin position="1"/>
        <end position="22"/>
    </location>
</feature>
<feature type="chain" id="PRO_5004561683" evidence="5">
    <location>
        <begin position="23"/>
        <end position="73"/>
    </location>
</feature>
<dbReference type="Proteomes" id="UP000015453">
    <property type="component" value="Unassembled WGS sequence"/>
</dbReference>
<evidence type="ECO:0000256" key="2">
    <source>
        <dbReference type="ARBA" id="ARBA00022690"/>
    </source>
</evidence>
<accession>S8C608</accession>
<proteinExistence type="inferred from homology"/>
<comment type="caution">
    <text evidence="6">The sequence shown here is derived from an EMBL/GenBank/DDBJ whole genome shotgun (WGS) entry which is preliminary data.</text>
</comment>
<name>S8C608_9LAMI</name>
<keyword evidence="3" id="KW-0722">Serine protease inhibitor</keyword>
<dbReference type="EMBL" id="AUSU01006327">
    <property type="protein sequence ID" value="EPS62184.1"/>
    <property type="molecule type" value="Genomic_DNA"/>
</dbReference>
<dbReference type="SUPFAM" id="SSF100897">
    <property type="entry name" value="Plant proteinase inhibitors"/>
    <property type="match status" value="1"/>
</dbReference>
<keyword evidence="7" id="KW-1185">Reference proteome</keyword>
<reference evidence="6 7" key="1">
    <citation type="journal article" date="2013" name="BMC Genomics">
        <title>The miniature genome of a carnivorous plant Genlisea aurea contains a low number of genes and short non-coding sequences.</title>
        <authorList>
            <person name="Leushkin E.V."/>
            <person name="Sutormin R.A."/>
            <person name="Nabieva E.R."/>
            <person name="Penin A.A."/>
            <person name="Kondrashov A.S."/>
            <person name="Logacheva M.D."/>
        </authorList>
    </citation>
    <scope>NUCLEOTIDE SEQUENCE [LARGE SCALE GENOMIC DNA]</scope>
</reference>
<protein>
    <submittedName>
        <fullName evidence="6">Uncharacterized protein</fullName>
    </submittedName>
</protein>
<evidence type="ECO:0000256" key="4">
    <source>
        <dbReference type="ARBA" id="ARBA00023157"/>
    </source>
</evidence>